<gene>
    <name evidence="2" type="ORF">Z042_06535</name>
</gene>
<accession>W0L6F1</accession>
<feature type="domain" description="Integrase DNA-binding" evidence="1">
    <location>
        <begin position="3"/>
        <end position="51"/>
    </location>
</feature>
<dbReference type="Gene3D" id="3.30.160.390">
    <property type="entry name" value="Integrase, DNA-binding domain"/>
    <property type="match status" value="1"/>
</dbReference>
<keyword evidence="3" id="KW-1185">Reference proteome</keyword>
<dbReference type="HOGENOM" id="CLU_027562_45_8_6"/>
<dbReference type="eggNOG" id="COG0582">
    <property type="taxonomic scope" value="Bacteria"/>
</dbReference>
<name>W0L6F1_9GAMM</name>
<evidence type="ECO:0000259" key="1">
    <source>
        <dbReference type="Pfam" id="PF13356"/>
    </source>
</evidence>
<dbReference type="STRING" id="1441930.Z042_06535"/>
<evidence type="ECO:0000313" key="2">
    <source>
        <dbReference type="EMBL" id="AHG19311.1"/>
    </source>
</evidence>
<proteinExistence type="predicted"/>
<dbReference type="KEGG" id="sfo:Z042_06535"/>
<organism evidence="2 3">
    <name type="scientific">Chania multitudinisentens RB-25</name>
    <dbReference type="NCBI Taxonomy" id="1441930"/>
    <lineage>
        <taxon>Bacteria</taxon>
        <taxon>Pseudomonadati</taxon>
        <taxon>Pseudomonadota</taxon>
        <taxon>Gammaproteobacteria</taxon>
        <taxon>Enterobacterales</taxon>
        <taxon>Yersiniaceae</taxon>
        <taxon>Chania</taxon>
    </lineage>
</organism>
<dbReference type="Proteomes" id="UP000019030">
    <property type="component" value="Chromosome"/>
</dbReference>
<evidence type="ECO:0000313" key="3">
    <source>
        <dbReference type="Proteomes" id="UP000019030"/>
    </source>
</evidence>
<dbReference type="InterPro" id="IPR025166">
    <property type="entry name" value="Integrase_DNA_bind_dom"/>
</dbReference>
<dbReference type="EMBL" id="CP007044">
    <property type="protein sequence ID" value="AHG19311.1"/>
    <property type="molecule type" value="Genomic_DNA"/>
</dbReference>
<sequence length="78" mass="9010">MKLNARQLEAAEPKDKPYKLSDGGGLFLLVNINGSRYWWLKYRVAGKEKQELDQVNYGRRSGVNLISIKHFGKYPQVK</sequence>
<dbReference type="InterPro" id="IPR038488">
    <property type="entry name" value="Integrase_DNA-bd_sf"/>
</dbReference>
<reference evidence="2 3" key="2">
    <citation type="submission" date="2015-03" db="EMBL/GenBank/DDBJ databases">
        <authorList>
            <person name="Chan K.-G."/>
        </authorList>
    </citation>
    <scope>NUCLEOTIDE SEQUENCE [LARGE SCALE GENOMIC DNA]</scope>
    <source>
        <strain evidence="2 3">RB-25</strain>
    </source>
</reference>
<dbReference type="PATRIC" id="fig|1441930.4.peg.1303"/>
<reference evidence="2 3" key="1">
    <citation type="submission" date="2014-01" db="EMBL/GenBank/DDBJ databases">
        <title>Isolation of Serratia multitudinisentens RB-25 from Ex-Landfill site.</title>
        <authorList>
            <person name="Robson E.H.J."/>
        </authorList>
    </citation>
    <scope>NUCLEOTIDE SEQUENCE [LARGE SCALE GENOMIC DNA]</scope>
    <source>
        <strain evidence="2 3">RB-25</strain>
    </source>
</reference>
<protein>
    <recommendedName>
        <fullName evidence="1">Integrase DNA-binding domain-containing protein</fullName>
    </recommendedName>
</protein>
<dbReference type="AlphaFoldDB" id="W0L6F1"/>
<dbReference type="Pfam" id="PF13356">
    <property type="entry name" value="Arm-DNA-bind_3"/>
    <property type="match status" value="1"/>
</dbReference>